<organism evidence="2 3">
    <name type="scientific">Tetragonisca angustula</name>
    <dbReference type="NCBI Taxonomy" id="166442"/>
    <lineage>
        <taxon>Eukaryota</taxon>
        <taxon>Metazoa</taxon>
        <taxon>Ecdysozoa</taxon>
        <taxon>Arthropoda</taxon>
        <taxon>Hexapoda</taxon>
        <taxon>Insecta</taxon>
        <taxon>Pterygota</taxon>
        <taxon>Neoptera</taxon>
        <taxon>Endopterygota</taxon>
        <taxon>Hymenoptera</taxon>
        <taxon>Apocrita</taxon>
        <taxon>Aculeata</taxon>
        <taxon>Apoidea</taxon>
        <taxon>Anthophila</taxon>
        <taxon>Apidae</taxon>
        <taxon>Tetragonisca</taxon>
    </lineage>
</organism>
<dbReference type="EMBL" id="JAWNGG020000058">
    <property type="protein sequence ID" value="KAK9304907.1"/>
    <property type="molecule type" value="Genomic_DNA"/>
</dbReference>
<feature type="compositionally biased region" description="Basic and acidic residues" evidence="1">
    <location>
        <begin position="339"/>
        <end position="352"/>
    </location>
</feature>
<feature type="region of interest" description="Disordered" evidence="1">
    <location>
        <begin position="107"/>
        <end position="133"/>
    </location>
</feature>
<reference evidence="2 3" key="1">
    <citation type="submission" date="2024-05" db="EMBL/GenBank/DDBJ databases">
        <title>The nuclear and mitochondrial genome assemblies of Tetragonisca angustula (Apidae: Meliponini), a tiny yet remarkable pollinator in the Neotropics.</title>
        <authorList>
            <person name="Ferrari R."/>
            <person name="Ricardo P.C."/>
            <person name="Dias F.C."/>
            <person name="Araujo N.S."/>
            <person name="Soares D.O."/>
            <person name="Zhou Q.-S."/>
            <person name="Zhu C.-D."/>
            <person name="Coutinho L."/>
            <person name="Airas M.C."/>
            <person name="Batista T.M."/>
        </authorList>
    </citation>
    <scope>NUCLEOTIDE SEQUENCE [LARGE SCALE GENOMIC DNA]</scope>
    <source>
        <strain evidence="2">ASF017062</strain>
        <tissue evidence="2">Abdomen</tissue>
    </source>
</reference>
<feature type="compositionally biased region" description="Basic and acidic residues" evidence="1">
    <location>
        <begin position="115"/>
        <end position="131"/>
    </location>
</feature>
<sequence length="498" mass="54980">MAAGDTCMPEANALQTKNTDESRSIGLCTEIETQLNPAAQKRRGNLENPATTLPTCCPQYPPGSTLLECRLEGDQPVAHVVQIPDQRSTATQKACFLVETKASKFGPSARIVSHPQDDPAKSDQLRSDSSSKRPMTYCLESRECSDGPIARAVFVPAENSSSGSDTVTTLHTKKGEHPEQPCSKIIYVPTIDDAEAVRCAKKSREPQVTFFGCAASKKHATARITRCSRNSKNAGTKRCLETRAPRNGDCPTAVGLVSPLERSKPCRHSVLEGRVDECGPQTRIITFPPDDDYYGYMESRACAEGPSARITHQPTDAVTKSLDYLQARGLDQATPSRAKLVEKRDEKRDVLPVKRRNGLDPSDESTETWKSRGEGPRGRVCPAYCCQPVPKPKSCSTTVDPKCRSAPPPCESKPAAKPKLCDERKFQLPCADRTKDDGVPRITSDELLTRYREYMPANTLSRYEACRSKRNGLQDQCRLPVPRVVLELKRREEAQCRE</sequence>
<feature type="compositionally biased region" description="Polar residues" evidence="1">
    <location>
        <begin position="158"/>
        <end position="170"/>
    </location>
</feature>
<keyword evidence="3" id="KW-1185">Reference proteome</keyword>
<accession>A0AAW1A545</accession>
<proteinExistence type="predicted"/>
<dbReference type="Proteomes" id="UP001432146">
    <property type="component" value="Unassembled WGS sequence"/>
</dbReference>
<name>A0AAW1A545_9HYME</name>
<dbReference type="AlphaFoldDB" id="A0AAW1A545"/>
<evidence type="ECO:0000256" key="1">
    <source>
        <dbReference type="SAM" id="MobiDB-lite"/>
    </source>
</evidence>
<comment type="caution">
    <text evidence="2">The sequence shown here is derived from an EMBL/GenBank/DDBJ whole genome shotgun (WGS) entry which is preliminary data.</text>
</comment>
<feature type="region of interest" description="Disordered" evidence="1">
    <location>
        <begin position="1"/>
        <end position="23"/>
    </location>
</feature>
<evidence type="ECO:0000313" key="2">
    <source>
        <dbReference type="EMBL" id="KAK9304907.1"/>
    </source>
</evidence>
<feature type="region of interest" description="Disordered" evidence="1">
    <location>
        <begin position="339"/>
        <end position="375"/>
    </location>
</feature>
<protein>
    <submittedName>
        <fullName evidence="2">Uncharacterized protein</fullName>
    </submittedName>
</protein>
<feature type="region of interest" description="Disordered" evidence="1">
    <location>
        <begin position="158"/>
        <end position="178"/>
    </location>
</feature>
<gene>
    <name evidence="2" type="ORF">QLX08_003854</name>
</gene>
<evidence type="ECO:0000313" key="3">
    <source>
        <dbReference type="Proteomes" id="UP001432146"/>
    </source>
</evidence>